<sequence length="181" mass="20784">MFHDRVAKYIEAIQNNGDKTAFNELYLLLEAKIYNFAFSFLGERETAQEITNDAFLKLWLNREKLSAINNLQVYLYVLVKNACLNHLRSVSLKQIKEPQLTERFYFTISTDPSQLLISKELKERLLKEINKLPPRCKLIFKMVKEDDLSCNEVAAILGLSNKTVFAQLAIALARIEAALGL</sequence>
<dbReference type="RefSeq" id="WP_134334584.1">
    <property type="nucleotide sequence ID" value="NZ_BMCZ01000001.1"/>
</dbReference>
<dbReference type="Gene3D" id="1.10.1740.10">
    <property type="match status" value="1"/>
</dbReference>
<dbReference type="InterPro" id="IPR014327">
    <property type="entry name" value="RNA_pol_sigma70_bacteroid"/>
</dbReference>
<evidence type="ECO:0000313" key="9">
    <source>
        <dbReference type="Proteomes" id="UP000297248"/>
    </source>
</evidence>
<dbReference type="Proteomes" id="UP000583101">
    <property type="component" value="Unassembled WGS sequence"/>
</dbReference>
<dbReference type="Proteomes" id="UP000297248">
    <property type="component" value="Unassembled WGS sequence"/>
</dbReference>
<accession>A0A4Y8AI38</accession>
<evidence type="ECO:0000313" key="8">
    <source>
        <dbReference type="EMBL" id="TEW68744.1"/>
    </source>
</evidence>
<dbReference type="SUPFAM" id="SSF88659">
    <property type="entry name" value="Sigma3 and sigma4 domains of RNA polymerase sigma factors"/>
    <property type="match status" value="1"/>
</dbReference>
<dbReference type="Gene3D" id="1.10.10.10">
    <property type="entry name" value="Winged helix-like DNA-binding domain superfamily/Winged helix DNA-binding domain"/>
    <property type="match status" value="1"/>
</dbReference>
<dbReference type="OrthoDB" id="659361at2"/>
<dbReference type="SUPFAM" id="SSF88946">
    <property type="entry name" value="Sigma2 domain of RNA polymerase sigma factors"/>
    <property type="match status" value="1"/>
</dbReference>
<comment type="caution">
    <text evidence="8">The sequence shown here is derived from an EMBL/GenBank/DDBJ whole genome shotgun (WGS) entry which is preliminary data.</text>
</comment>
<dbReference type="EMBL" id="SNQG01000001">
    <property type="protein sequence ID" value="TEW68744.1"/>
    <property type="molecule type" value="Genomic_DNA"/>
</dbReference>
<dbReference type="InterPro" id="IPR036388">
    <property type="entry name" value="WH-like_DNA-bd_sf"/>
</dbReference>
<keyword evidence="2" id="KW-0805">Transcription regulation</keyword>
<evidence type="ECO:0000313" key="7">
    <source>
        <dbReference type="EMBL" id="MBB3968249.1"/>
    </source>
</evidence>
<evidence type="ECO:0000313" key="10">
    <source>
        <dbReference type="Proteomes" id="UP000583101"/>
    </source>
</evidence>
<dbReference type="GO" id="GO:0016987">
    <property type="term" value="F:sigma factor activity"/>
    <property type="evidence" value="ECO:0007669"/>
    <property type="project" value="UniProtKB-KW"/>
</dbReference>
<evidence type="ECO:0000259" key="5">
    <source>
        <dbReference type="Pfam" id="PF04542"/>
    </source>
</evidence>
<evidence type="ECO:0000256" key="4">
    <source>
        <dbReference type="ARBA" id="ARBA00023163"/>
    </source>
</evidence>
<evidence type="ECO:0000256" key="1">
    <source>
        <dbReference type="ARBA" id="ARBA00010641"/>
    </source>
</evidence>
<dbReference type="InterPro" id="IPR013325">
    <property type="entry name" value="RNA_pol_sigma_r2"/>
</dbReference>
<feature type="domain" description="RNA polymerase sigma factor 70 region 4 type 2" evidence="6">
    <location>
        <begin position="123"/>
        <end position="174"/>
    </location>
</feature>
<reference evidence="8" key="2">
    <citation type="submission" date="2019-03" db="EMBL/GenBank/DDBJ databases">
        <authorList>
            <person name="Yan Y.-Q."/>
            <person name="Du Z.-J."/>
        </authorList>
    </citation>
    <scope>NUCLEOTIDE SEQUENCE</scope>
    <source>
        <strain evidence="8">PP-F2FG21</strain>
    </source>
</reference>
<gene>
    <name evidence="8" type="ORF">E2R65_00845</name>
    <name evidence="7" type="ORF">GGR35_000835</name>
</gene>
<dbReference type="InterPro" id="IPR013249">
    <property type="entry name" value="RNA_pol_sigma70_r4_t2"/>
</dbReference>
<organism evidence="8 9">
    <name type="scientific">Mucilaginibacter phyllosphaerae</name>
    <dbReference type="NCBI Taxonomy" id="1812349"/>
    <lineage>
        <taxon>Bacteria</taxon>
        <taxon>Pseudomonadati</taxon>
        <taxon>Bacteroidota</taxon>
        <taxon>Sphingobacteriia</taxon>
        <taxon>Sphingobacteriales</taxon>
        <taxon>Sphingobacteriaceae</taxon>
        <taxon>Mucilaginibacter</taxon>
    </lineage>
</organism>
<dbReference type="InterPro" id="IPR014284">
    <property type="entry name" value="RNA_pol_sigma-70_dom"/>
</dbReference>
<dbReference type="EMBL" id="JACIEG010000001">
    <property type="protein sequence ID" value="MBB3968249.1"/>
    <property type="molecule type" value="Genomic_DNA"/>
</dbReference>
<dbReference type="Pfam" id="PF04542">
    <property type="entry name" value="Sigma70_r2"/>
    <property type="match status" value="1"/>
</dbReference>
<evidence type="ECO:0000259" key="6">
    <source>
        <dbReference type="Pfam" id="PF08281"/>
    </source>
</evidence>
<dbReference type="InterPro" id="IPR007627">
    <property type="entry name" value="RNA_pol_sigma70_r2"/>
</dbReference>
<protein>
    <submittedName>
        <fullName evidence="7 8">RNA polymerase sigma-70 factor</fullName>
    </submittedName>
</protein>
<dbReference type="Pfam" id="PF08281">
    <property type="entry name" value="Sigma70_r4_2"/>
    <property type="match status" value="1"/>
</dbReference>
<dbReference type="AlphaFoldDB" id="A0A4Y8AI38"/>
<dbReference type="PANTHER" id="PTHR43133:SF46">
    <property type="entry name" value="RNA POLYMERASE SIGMA-70 FACTOR ECF SUBFAMILY"/>
    <property type="match status" value="1"/>
</dbReference>
<reference evidence="8 9" key="1">
    <citation type="journal article" date="2016" name="Int. J. Syst. Evol. Microbiol.">
        <title>Proposal of Mucilaginibacter phyllosphaerae sp. nov. isolated from the phyllosphere of Galium album.</title>
        <authorList>
            <person name="Aydogan E.L."/>
            <person name="Busse H.J."/>
            <person name="Moser G."/>
            <person name="Muller C."/>
            <person name="Kampfer P."/>
            <person name="Glaeser S.P."/>
        </authorList>
    </citation>
    <scope>NUCLEOTIDE SEQUENCE [LARGE SCALE GENOMIC DNA]</scope>
    <source>
        <strain evidence="8 9">PP-F2FG21</strain>
    </source>
</reference>
<keyword evidence="3" id="KW-0731">Sigma factor</keyword>
<keyword evidence="4" id="KW-0804">Transcription</keyword>
<dbReference type="PANTHER" id="PTHR43133">
    <property type="entry name" value="RNA POLYMERASE ECF-TYPE SIGMA FACTO"/>
    <property type="match status" value="1"/>
</dbReference>
<dbReference type="NCBIfam" id="TIGR02937">
    <property type="entry name" value="sigma70-ECF"/>
    <property type="match status" value="1"/>
</dbReference>
<keyword evidence="10" id="KW-1185">Reference proteome</keyword>
<proteinExistence type="inferred from homology"/>
<dbReference type="GO" id="GO:0006352">
    <property type="term" value="P:DNA-templated transcription initiation"/>
    <property type="evidence" value="ECO:0007669"/>
    <property type="project" value="InterPro"/>
</dbReference>
<evidence type="ECO:0000256" key="2">
    <source>
        <dbReference type="ARBA" id="ARBA00023015"/>
    </source>
</evidence>
<dbReference type="InterPro" id="IPR013324">
    <property type="entry name" value="RNA_pol_sigma_r3/r4-like"/>
</dbReference>
<dbReference type="InterPro" id="IPR039425">
    <property type="entry name" value="RNA_pol_sigma-70-like"/>
</dbReference>
<feature type="domain" description="RNA polymerase sigma-70 region 2" evidence="5">
    <location>
        <begin position="29"/>
        <end position="89"/>
    </location>
</feature>
<evidence type="ECO:0000256" key="3">
    <source>
        <dbReference type="ARBA" id="ARBA00023082"/>
    </source>
</evidence>
<name>A0A4Y8AI38_9SPHI</name>
<reference evidence="7 10" key="3">
    <citation type="submission" date="2020-08" db="EMBL/GenBank/DDBJ databases">
        <title>Genomic Encyclopedia of Type Strains, Phase IV (KMG-IV): sequencing the most valuable type-strain genomes for metagenomic binning, comparative biology and taxonomic classification.</title>
        <authorList>
            <person name="Goeker M."/>
        </authorList>
    </citation>
    <scope>NUCLEOTIDE SEQUENCE [LARGE SCALE GENOMIC DNA]</scope>
    <source>
        <strain evidence="7 10">DSM 100995</strain>
    </source>
</reference>
<dbReference type="GO" id="GO:0003677">
    <property type="term" value="F:DNA binding"/>
    <property type="evidence" value="ECO:0007669"/>
    <property type="project" value="InterPro"/>
</dbReference>
<comment type="similarity">
    <text evidence="1">Belongs to the sigma-70 factor family. ECF subfamily.</text>
</comment>
<dbReference type="NCBIfam" id="TIGR02985">
    <property type="entry name" value="Sig70_bacteroi1"/>
    <property type="match status" value="1"/>
</dbReference>